<feature type="transmembrane region" description="Helical" evidence="1">
    <location>
        <begin position="21"/>
        <end position="41"/>
    </location>
</feature>
<keyword evidence="1" id="KW-0812">Transmembrane</keyword>
<sequence>MRDRKGFLQRIQESSDGTKRKWVIAGSVAAIAVVLLLWIQYVSVLIRPQEAASQVAGDGRGFSFLTTLRAGAALIYESVADAVPRFFEVFNRQKDYIIRPSP</sequence>
<reference evidence="2 3" key="1">
    <citation type="journal article" date="2016" name="Nat. Commun.">
        <title>Thousands of microbial genomes shed light on interconnected biogeochemical processes in an aquifer system.</title>
        <authorList>
            <person name="Anantharaman K."/>
            <person name="Brown C.T."/>
            <person name="Hug L.A."/>
            <person name="Sharon I."/>
            <person name="Castelle C.J."/>
            <person name="Probst A.J."/>
            <person name="Thomas B.C."/>
            <person name="Singh A."/>
            <person name="Wilkins M.J."/>
            <person name="Karaoz U."/>
            <person name="Brodie E.L."/>
            <person name="Williams K.H."/>
            <person name="Hubbard S.S."/>
            <person name="Banfield J.F."/>
        </authorList>
    </citation>
    <scope>NUCLEOTIDE SEQUENCE [LARGE SCALE GENOMIC DNA]</scope>
</reference>
<dbReference type="STRING" id="1798652.A3A43_01120"/>
<evidence type="ECO:0000313" key="3">
    <source>
        <dbReference type="Proteomes" id="UP000178495"/>
    </source>
</evidence>
<evidence type="ECO:0000256" key="1">
    <source>
        <dbReference type="SAM" id="Phobius"/>
    </source>
</evidence>
<organism evidence="2 3">
    <name type="scientific">Candidatus Liptonbacteria bacterium RIFCSPLOWO2_01_FULL_56_20</name>
    <dbReference type="NCBI Taxonomy" id="1798652"/>
    <lineage>
        <taxon>Bacteria</taxon>
        <taxon>Candidatus Liptoniibacteriota</taxon>
    </lineage>
</organism>
<protein>
    <submittedName>
        <fullName evidence="2">Uncharacterized protein</fullName>
    </submittedName>
</protein>
<proteinExistence type="predicted"/>
<dbReference type="EMBL" id="MHLC01000012">
    <property type="protein sequence ID" value="OGZ01378.1"/>
    <property type="molecule type" value="Genomic_DNA"/>
</dbReference>
<accession>A0A1G2CLS8</accession>
<keyword evidence="1" id="KW-1133">Transmembrane helix</keyword>
<gene>
    <name evidence="2" type="ORF">A3A43_01120</name>
</gene>
<dbReference type="Proteomes" id="UP000178495">
    <property type="component" value="Unassembled WGS sequence"/>
</dbReference>
<comment type="caution">
    <text evidence="2">The sequence shown here is derived from an EMBL/GenBank/DDBJ whole genome shotgun (WGS) entry which is preliminary data.</text>
</comment>
<keyword evidence="1" id="KW-0472">Membrane</keyword>
<dbReference type="AlphaFoldDB" id="A0A1G2CLS8"/>
<name>A0A1G2CLS8_9BACT</name>
<evidence type="ECO:0000313" key="2">
    <source>
        <dbReference type="EMBL" id="OGZ01378.1"/>
    </source>
</evidence>